<dbReference type="SUPFAM" id="SSF52058">
    <property type="entry name" value="L domain-like"/>
    <property type="match status" value="1"/>
</dbReference>
<dbReference type="OrthoDB" id="1394818at2759"/>
<evidence type="ECO:0000313" key="3">
    <source>
        <dbReference type="EMBL" id="KAI5061802.1"/>
    </source>
</evidence>
<dbReference type="Proteomes" id="UP000886520">
    <property type="component" value="Chromosome 22"/>
</dbReference>
<reference evidence="3" key="1">
    <citation type="submission" date="2021-01" db="EMBL/GenBank/DDBJ databases">
        <title>Adiantum capillus-veneris genome.</title>
        <authorList>
            <person name="Fang Y."/>
            <person name="Liao Q."/>
        </authorList>
    </citation>
    <scope>NUCLEOTIDE SEQUENCE</scope>
    <source>
        <strain evidence="3">H3</strain>
        <tissue evidence="3">Leaf</tissue>
    </source>
</reference>
<comment type="caution">
    <text evidence="3">The sequence shown here is derived from an EMBL/GenBank/DDBJ whole genome shotgun (WGS) entry which is preliminary data.</text>
</comment>
<evidence type="ECO:0000313" key="4">
    <source>
        <dbReference type="Proteomes" id="UP000886520"/>
    </source>
</evidence>
<dbReference type="PROSITE" id="PS51450">
    <property type="entry name" value="LRR"/>
    <property type="match status" value="1"/>
</dbReference>
<accession>A0A9D4U5K9</accession>
<dbReference type="EMBL" id="JABFUD020000022">
    <property type="protein sequence ID" value="KAI5061802.1"/>
    <property type="molecule type" value="Genomic_DNA"/>
</dbReference>
<sequence length="360" mass="39394">MRLFDGNQSKYCYSLTNSLVEAGAFFLVRVGIWGGVTPPYTPKDSDGIFRFKMIVDATEWRNVNATYGSTDRWTFDMYTRAQRNSIDFCLARITSDGDAPFLSTLELRPLPSTLTATMAMNFTNGIANCLGHNDYGVPADSDVSFTRYNFDALDRIWISRKASATDEVNTTTLAIDVSQRDELPSRILQTTLMGGPYISRRYSNLEPEPEPNSAHIAEFYFAEIDPAVTVPGQPGEITFNFTPTATSVYPPFLVAVEVFEIKIMTNLTSANTVTAMEDIKASLGLSSSTGDPCLPVGYGYPWLNCSGDSGITALMLSKYGTGGEIPAAINSLPTLTEIYLDGNNLQGEIPDLSSLLILET</sequence>
<dbReference type="PANTHER" id="PTHR45631">
    <property type="entry name" value="OS07G0107800 PROTEIN-RELATED"/>
    <property type="match status" value="1"/>
</dbReference>
<evidence type="ECO:0000256" key="1">
    <source>
        <dbReference type="ARBA" id="ARBA00004167"/>
    </source>
</evidence>
<dbReference type="InterPro" id="IPR024788">
    <property type="entry name" value="Malectin-like_Carb-bd_dom"/>
</dbReference>
<feature type="non-terminal residue" evidence="3">
    <location>
        <position position="360"/>
    </location>
</feature>
<dbReference type="Gene3D" id="3.80.10.10">
    <property type="entry name" value="Ribonuclease Inhibitor"/>
    <property type="match status" value="1"/>
</dbReference>
<dbReference type="AlphaFoldDB" id="A0A9D4U5K9"/>
<keyword evidence="4" id="KW-1185">Reference proteome</keyword>
<dbReference type="InterPro" id="IPR001611">
    <property type="entry name" value="Leu-rich_rpt"/>
</dbReference>
<proteinExistence type="predicted"/>
<dbReference type="InterPro" id="IPR032675">
    <property type="entry name" value="LRR_dom_sf"/>
</dbReference>
<name>A0A9D4U5K9_ADICA</name>
<gene>
    <name evidence="3" type="ORF">GOP47_0022341</name>
</gene>
<dbReference type="GO" id="GO:0016020">
    <property type="term" value="C:membrane"/>
    <property type="evidence" value="ECO:0007669"/>
    <property type="project" value="UniProtKB-SubCell"/>
</dbReference>
<evidence type="ECO:0000259" key="2">
    <source>
        <dbReference type="Pfam" id="PF12819"/>
    </source>
</evidence>
<feature type="domain" description="Malectin-like" evidence="2">
    <location>
        <begin position="2"/>
        <end position="226"/>
    </location>
</feature>
<comment type="subcellular location">
    <subcellularLocation>
        <location evidence="1">Membrane</location>
        <topology evidence="1">Single-pass membrane protein</topology>
    </subcellularLocation>
</comment>
<protein>
    <recommendedName>
        <fullName evidence="2">Malectin-like domain-containing protein</fullName>
    </recommendedName>
</protein>
<organism evidence="3 4">
    <name type="scientific">Adiantum capillus-veneris</name>
    <name type="common">Maidenhair fern</name>
    <dbReference type="NCBI Taxonomy" id="13818"/>
    <lineage>
        <taxon>Eukaryota</taxon>
        <taxon>Viridiplantae</taxon>
        <taxon>Streptophyta</taxon>
        <taxon>Embryophyta</taxon>
        <taxon>Tracheophyta</taxon>
        <taxon>Polypodiopsida</taxon>
        <taxon>Polypodiidae</taxon>
        <taxon>Polypodiales</taxon>
        <taxon>Pteridineae</taxon>
        <taxon>Pteridaceae</taxon>
        <taxon>Vittarioideae</taxon>
        <taxon>Adiantum</taxon>
    </lineage>
</organism>
<dbReference type="Pfam" id="PF12819">
    <property type="entry name" value="Malectin_like"/>
    <property type="match status" value="1"/>
</dbReference>